<dbReference type="Proteomes" id="UP000250557">
    <property type="component" value="Chromosome"/>
</dbReference>
<dbReference type="RefSeq" id="WP_112658485.1">
    <property type="nucleotide sequence ID" value="NZ_CP043451.1"/>
</dbReference>
<dbReference type="PROSITE" id="PS50910">
    <property type="entry name" value="HEPN"/>
    <property type="match status" value="1"/>
</dbReference>
<dbReference type="Gene3D" id="1.20.120.330">
    <property type="entry name" value="Nucleotidyltransferases domain 2"/>
    <property type="match status" value="2"/>
</dbReference>
<reference evidence="3 5" key="2">
    <citation type="submission" date="2021-03" db="EMBL/GenBank/DDBJ databases">
        <title>Mucilaginibacter strains isolated from gold and copper mining confer multi heavy-metal resistance.</title>
        <authorList>
            <person name="Li Y."/>
        </authorList>
    </citation>
    <scope>NUCLEOTIDE SEQUENCE [LARGE SCALE GENOMIC DNA]</scope>
    <source>
        <strain evidence="3 5">P2-4</strain>
    </source>
</reference>
<gene>
    <name evidence="2" type="ORF">DIU31_005795</name>
    <name evidence="3" type="ORF">J3L21_21930</name>
</gene>
<name>A0AAE6JCH6_9SPHI</name>
<protein>
    <submittedName>
        <fullName evidence="2">HEPN domain-containing protein</fullName>
    </submittedName>
</protein>
<dbReference type="Proteomes" id="UP000663940">
    <property type="component" value="Chromosome"/>
</dbReference>
<dbReference type="Pfam" id="PF05168">
    <property type="entry name" value="HEPN"/>
    <property type="match status" value="1"/>
</dbReference>
<accession>A0AAE6JCH6</accession>
<evidence type="ECO:0000313" key="2">
    <source>
        <dbReference type="EMBL" id="QEM03055.1"/>
    </source>
</evidence>
<sequence>MEKGELRKVAEEIAGKLPVEKIYCLNNEDIGTYHLILLLPPMVGVKLTELEPFVKIATNGRKNITFTLYLTSDVKGALKTGNLFFHIACIDNNLIYNKVDSPGLPLPKADELLKWKNEAIIHFKDGLDKTTAFLEGADFYNQKNEPGLTVFMLHQVIELTFRALELAILAKEKKTHSISIHQSFITPFIPQLGILFPADTAEEKEILRTLNDAYSAVRYEQNHKVEEKYIPVLFERVALLQKRSKTIIDNLSAILDEKEKEALSVRANGNDLVIVERSSPLDDLNTNEYENLFFNTSSKLKEVITLIVENRTPDQIYVFGNIIFQTIRSHLFSQERNAHNNTLHYDLLAISSVPNPYGNNIQSIVNTIDGITINLFIHSKDEVLKKIENQNKFFQTVIQHGQLVYSKITLIDKGTILKTDIELNYTKTKANATRRIFRATAILKAAALIKDEVFEVTVFLLSQSLEQACLGLIYNFWGYSPNLHSLTHLLSICKIFWPENEDYFPMQTLYDKKLLAILSQSHSELRYAVSKSIDPDDLNEVYLRCNSFVLRSEKVYLNTLSDLEIEEYEAVN</sequence>
<evidence type="ECO:0000313" key="4">
    <source>
        <dbReference type="Proteomes" id="UP000250557"/>
    </source>
</evidence>
<reference evidence="2 4" key="1">
    <citation type="submission" date="2019-08" db="EMBL/GenBank/DDBJ databases">
        <title>Comparative genome analysis confer to the adaptation heavy metal polluted environment.</title>
        <authorList>
            <person name="Li Y."/>
        </authorList>
    </citation>
    <scope>NUCLEOTIDE SEQUENCE [LARGE SCALE GENOMIC DNA]</scope>
    <source>
        <strain evidence="2 4">P2</strain>
    </source>
</reference>
<evidence type="ECO:0000313" key="5">
    <source>
        <dbReference type="Proteomes" id="UP000663940"/>
    </source>
</evidence>
<proteinExistence type="predicted"/>
<dbReference type="EMBL" id="CP071880">
    <property type="protein sequence ID" value="QTE48197.1"/>
    <property type="molecule type" value="Genomic_DNA"/>
</dbReference>
<keyword evidence="5" id="KW-1185">Reference proteome</keyword>
<feature type="domain" description="HEPN" evidence="1">
    <location>
        <begin position="127"/>
        <end position="254"/>
    </location>
</feature>
<dbReference type="InterPro" id="IPR007842">
    <property type="entry name" value="HEPN_dom"/>
</dbReference>
<dbReference type="EMBL" id="CP043451">
    <property type="protein sequence ID" value="QEM03055.1"/>
    <property type="molecule type" value="Genomic_DNA"/>
</dbReference>
<evidence type="ECO:0000259" key="1">
    <source>
        <dbReference type="PROSITE" id="PS50910"/>
    </source>
</evidence>
<dbReference type="SUPFAM" id="SSF81593">
    <property type="entry name" value="Nucleotidyltransferase substrate binding subunit/domain"/>
    <property type="match status" value="2"/>
</dbReference>
<organism evidence="2 4">
    <name type="scientific">Mucilaginibacter rubeus</name>
    <dbReference type="NCBI Taxonomy" id="2027860"/>
    <lineage>
        <taxon>Bacteria</taxon>
        <taxon>Pseudomonadati</taxon>
        <taxon>Bacteroidota</taxon>
        <taxon>Sphingobacteriia</taxon>
        <taxon>Sphingobacteriales</taxon>
        <taxon>Sphingobacteriaceae</taxon>
        <taxon>Mucilaginibacter</taxon>
    </lineage>
</organism>
<dbReference type="AlphaFoldDB" id="A0AAE6JCH6"/>
<evidence type="ECO:0000313" key="3">
    <source>
        <dbReference type="EMBL" id="QTE48197.1"/>
    </source>
</evidence>